<dbReference type="InterPro" id="IPR001412">
    <property type="entry name" value="aa-tRNA-synth_I_CS"/>
</dbReference>
<evidence type="ECO:0000256" key="10">
    <source>
        <dbReference type="ARBA" id="ARBA00049339"/>
    </source>
</evidence>
<evidence type="ECO:0000256" key="4">
    <source>
        <dbReference type="ARBA" id="ARBA00022741"/>
    </source>
</evidence>
<dbReference type="PANTHER" id="PTHR11956">
    <property type="entry name" value="ARGINYL-TRNA SYNTHETASE"/>
    <property type="match status" value="1"/>
</dbReference>
<comment type="catalytic activity">
    <reaction evidence="10">
        <text>tRNA(Arg) + L-arginine + ATP = L-arginyl-tRNA(Arg) + AMP + diphosphate</text>
        <dbReference type="Rhea" id="RHEA:20301"/>
        <dbReference type="Rhea" id="RHEA-COMP:9658"/>
        <dbReference type="Rhea" id="RHEA-COMP:9673"/>
        <dbReference type="ChEBI" id="CHEBI:30616"/>
        <dbReference type="ChEBI" id="CHEBI:32682"/>
        <dbReference type="ChEBI" id="CHEBI:33019"/>
        <dbReference type="ChEBI" id="CHEBI:78442"/>
        <dbReference type="ChEBI" id="CHEBI:78513"/>
        <dbReference type="ChEBI" id="CHEBI:456215"/>
        <dbReference type="EC" id="6.1.1.19"/>
    </reaction>
</comment>
<reference evidence="14" key="1">
    <citation type="submission" date="2020-11" db="EMBL/GenBank/DDBJ databases">
        <authorList>
            <person name="Whiteford S."/>
        </authorList>
    </citation>
    <scope>NUCLEOTIDE SEQUENCE</scope>
</reference>
<keyword evidence="7 12" id="KW-0030">Aminoacyl-tRNA synthetase</keyword>
<evidence type="ECO:0000256" key="12">
    <source>
        <dbReference type="RuleBase" id="RU363038"/>
    </source>
</evidence>
<dbReference type="InterPro" id="IPR008909">
    <property type="entry name" value="DALR_anticod-bd"/>
</dbReference>
<keyword evidence="15" id="KW-1185">Reference proteome</keyword>
<name>A0A8S4D4V3_PLUXY</name>
<evidence type="ECO:0000256" key="11">
    <source>
        <dbReference type="ARBA" id="ARBA00049595"/>
    </source>
</evidence>
<feature type="domain" description="DALR anticodon binding" evidence="13">
    <location>
        <begin position="439"/>
        <end position="554"/>
    </location>
</feature>
<dbReference type="SUPFAM" id="SSF47323">
    <property type="entry name" value="Anticodon-binding domain of a subclass of class I aminoacyl-tRNA synthetases"/>
    <property type="match status" value="1"/>
</dbReference>
<protein>
    <recommendedName>
        <fullName evidence="9">Probable arginine--tRNA ligase, mitochondrial</fullName>
        <ecNumber evidence="2">6.1.1.19</ecNumber>
    </recommendedName>
    <alternativeName>
        <fullName evidence="8">Arginyl-tRNA synthetase</fullName>
    </alternativeName>
</protein>
<dbReference type="GO" id="GO:0006420">
    <property type="term" value="P:arginyl-tRNA aminoacylation"/>
    <property type="evidence" value="ECO:0007669"/>
    <property type="project" value="InterPro"/>
</dbReference>
<dbReference type="Pfam" id="PF05746">
    <property type="entry name" value="DALR_1"/>
    <property type="match status" value="1"/>
</dbReference>
<dbReference type="NCBIfam" id="TIGR00456">
    <property type="entry name" value="argS"/>
    <property type="match status" value="1"/>
</dbReference>
<evidence type="ECO:0000313" key="14">
    <source>
        <dbReference type="EMBL" id="CAG9090542.1"/>
    </source>
</evidence>
<evidence type="ECO:0000256" key="8">
    <source>
        <dbReference type="ARBA" id="ARBA00033033"/>
    </source>
</evidence>
<dbReference type="PROSITE" id="PS00178">
    <property type="entry name" value="AA_TRNA_LIGASE_I"/>
    <property type="match status" value="1"/>
</dbReference>
<dbReference type="InterPro" id="IPR009080">
    <property type="entry name" value="tRNAsynth_Ia_anticodon-bd"/>
</dbReference>
<dbReference type="InterPro" id="IPR014729">
    <property type="entry name" value="Rossmann-like_a/b/a_fold"/>
</dbReference>
<keyword evidence="6 12" id="KW-0648">Protein biosynthesis</keyword>
<evidence type="ECO:0000256" key="6">
    <source>
        <dbReference type="ARBA" id="ARBA00022917"/>
    </source>
</evidence>
<dbReference type="Gene3D" id="1.10.730.10">
    <property type="entry name" value="Isoleucyl-tRNA Synthetase, Domain 1"/>
    <property type="match status" value="1"/>
</dbReference>
<evidence type="ECO:0000256" key="3">
    <source>
        <dbReference type="ARBA" id="ARBA00022598"/>
    </source>
</evidence>
<dbReference type="SUPFAM" id="SSF52374">
    <property type="entry name" value="Nucleotidylyl transferase"/>
    <property type="match status" value="1"/>
</dbReference>
<organism evidence="14 15">
    <name type="scientific">Plutella xylostella</name>
    <name type="common">Diamondback moth</name>
    <name type="synonym">Plutella maculipennis</name>
    <dbReference type="NCBI Taxonomy" id="51655"/>
    <lineage>
        <taxon>Eukaryota</taxon>
        <taxon>Metazoa</taxon>
        <taxon>Ecdysozoa</taxon>
        <taxon>Arthropoda</taxon>
        <taxon>Hexapoda</taxon>
        <taxon>Insecta</taxon>
        <taxon>Pterygota</taxon>
        <taxon>Neoptera</taxon>
        <taxon>Endopterygota</taxon>
        <taxon>Lepidoptera</taxon>
        <taxon>Glossata</taxon>
        <taxon>Ditrysia</taxon>
        <taxon>Yponomeutoidea</taxon>
        <taxon>Plutellidae</taxon>
        <taxon>Plutella</taxon>
    </lineage>
</organism>
<accession>A0A8S4D4V3</accession>
<dbReference type="FunFam" id="1.10.730.10:FF:000006">
    <property type="entry name" value="Arginyl-tRNA synthetase 2, mitochondrial"/>
    <property type="match status" value="1"/>
</dbReference>
<proteinExistence type="inferred from homology"/>
<evidence type="ECO:0000256" key="2">
    <source>
        <dbReference type="ARBA" id="ARBA00012837"/>
    </source>
</evidence>
<dbReference type="Pfam" id="PF00750">
    <property type="entry name" value="tRNA-synt_1d"/>
    <property type="match status" value="1"/>
</dbReference>
<comment type="similarity">
    <text evidence="1 12">Belongs to the class-I aminoacyl-tRNA synthetase family.</text>
</comment>
<dbReference type="GO" id="GO:0005739">
    <property type="term" value="C:mitochondrion"/>
    <property type="evidence" value="ECO:0007669"/>
    <property type="project" value="TreeGrafter"/>
</dbReference>
<dbReference type="EC" id="6.1.1.19" evidence="2"/>
<evidence type="ECO:0000256" key="7">
    <source>
        <dbReference type="ARBA" id="ARBA00023146"/>
    </source>
</evidence>
<dbReference type="FunFam" id="3.40.50.620:FF:000058">
    <property type="entry name" value="Mitochondrial arginyl-tRNA synthetase"/>
    <property type="match status" value="1"/>
</dbReference>
<dbReference type="EMBL" id="CAJHNJ030000002">
    <property type="protein sequence ID" value="CAG9090542.1"/>
    <property type="molecule type" value="Genomic_DNA"/>
</dbReference>
<dbReference type="GO" id="GO:0032543">
    <property type="term" value="P:mitochondrial translation"/>
    <property type="evidence" value="ECO:0007669"/>
    <property type="project" value="TreeGrafter"/>
</dbReference>
<dbReference type="SMART" id="SM00836">
    <property type="entry name" value="DALR_1"/>
    <property type="match status" value="1"/>
</dbReference>
<evidence type="ECO:0000259" key="13">
    <source>
        <dbReference type="SMART" id="SM00836"/>
    </source>
</evidence>
<keyword evidence="3 12" id="KW-0436">Ligase</keyword>
<dbReference type="AlphaFoldDB" id="A0A8S4D4V3"/>
<dbReference type="PRINTS" id="PR01038">
    <property type="entry name" value="TRNASYNTHARG"/>
</dbReference>
<keyword evidence="4 12" id="KW-0547">Nucleotide-binding</keyword>
<gene>
    <name evidence="14" type="ORF">PLXY2_LOCUS987</name>
</gene>
<comment type="caution">
    <text evidence="14">The sequence shown here is derived from an EMBL/GenBank/DDBJ whole genome shotgun (WGS) entry which is preliminary data.</text>
</comment>
<comment type="function">
    <text evidence="11">Catalyzes the attachment of arginine to tRNA(Arg) in a two-step reaction: arginine is first activated by ATP to form Arg-AMP and then transferred to the acceptor end of tRNA(Arg).</text>
</comment>
<dbReference type="PANTHER" id="PTHR11956:SF11">
    <property type="entry name" value="ARGININE--TRNA LIGASE, MITOCHONDRIAL-RELATED"/>
    <property type="match status" value="1"/>
</dbReference>
<evidence type="ECO:0000256" key="5">
    <source>
        <dbReference type="ARBA" id="ARBA00022840"/>
    </source>
</evidence>
<dbReference type="GO" id="GO:0004814">
    <property type="term" value="F:arginine-tRNA ligase activity"/>
    <property type="evidence" value="ECO:0007669"/>
    <property type="project" value="UniProtKB-EC"/>
</dbReference>
<evidence type="ECO:0000256" key="1">
    <source>
        <dbReference type="ARBA" id="ARBA00005594"/>
    </source>
</evidence>
<keyword evidence="5 12" id="KW-0067">ATP-binding</keyword>
<evidence type="ECO:0000313" key="15">
    <source>
        <dbReference type="Proteomes" id="UP000653454"/>
    </source>
</evidence>
<dbReference type="InterPro" id="IPR035684">
    <property type="entry name" value="ArgRS_core"/>
</dbReference>
<dbReference type="Gene3D" id="3.40.50.620">
    <property type="entry name" value="HUPs"/>
    <property type="match status" value="1"/>
</dbReference>
<evidence type="ECO:0000256" key="9">
    <source>
        <dbReference type="ARBA" id="ARBA00039495"/>
    </source>
</evidence>
<dbReference type="GO" id="GO:0005524">
    <property type="term" value="F:ATP binding"/>
    <property type="evidence" value="ECO:0007669"/>
    <property type="project" value="UniProtKB-KW"/>
</dbReference>
<dbReference type="Proteomes" id="UP000653454">
    <property type="component" value="Unassembled WGS sequence"/>
</dbReference>
<sequence>MCIRLKLKILEKILTNLEKDAIRNYIRNMQVTHKHGTNNFFIDFNIASENKLKKPTINGTDFTNGIKYLQTENENMLRFSINRDMFMKNVIEGINKKPSIHEVGKNIVMDFSSPNIAKPFHVGHLRSTIIGNFIANINRHFNNNVTRINYLGDWGTQFGLLQVGMKAKNISVADLKDNPIRSLYETYVFANKLAATDQSVQDEARKYFANIEQGKTNLESWKQIRDVTVKELQNVYKRLGITFDEYHWESDYNGGAIKDLMSNLEQRNIIRTDELGKKVATYKDRNITVLKSDNSTLYISRDIAALIDRYNKYKFDKMLYVVDNSQTDHFAAVFNLAKQIDEKFANGCEHVKFGRIKGMSTRSGNVVFLNDILDEAKLKMYEKQKESKNTRSSAMDEETCDTLGTTAVIINDLKQRRQKDYTFEWDRALQSEGDSGIKLQYLHCRLWSLESNCGVKLPQDFDPQYLPEPIVSDVIAELAKFEDTLQRSADEYEACILVNYLFRLARLVNRMFNELNVKNVSPELASQRLVVFHTARLVVKSGLEILGVKPLQEM</sequence>
<dbReference type="InterPro" id="IPR001278">
    <property type="entry name" value="Arg-tRNA-ligase"/>
</dbReference>